<feature type="region of interest" description="Disordered" evidence="1">
    <location>
        <begin position="41"/>
        <end position="64"/>
    </location>
</feature>
<gene>
    <name evidence="2" type="ORF">FB467_0572</name>
</gene>
<name>A0A542YN82_9MICO</name>
<reference evidence="2 3" key="1">
    <citation type="submission" date="2019-06" db="EMBL/GenBank/DDBJ databases">
        <title>Sequencing the genomes of 1000 actinobacteria strains.</title>
        <authorList>
            <person name="Klenk H.-P."/>
        </authorList>
    </citation>
    <scope>NUCLEOTIDE SEQUENCE [LARGE SCALE GENOMIC DNA]</scope>
    <source>
        <strain evidence="2 3">DSM 12335</strain>
    </source>
</reference>
<accession>A0A542YN82</accession>
<protein>
    <recommendedName>
        <fullName evidence="4">DUF2613 family protein</fullName>
    </recommendedName>
</protein>
<keyword evidence="3" id="KW-1185">Reference proteome</keyword>
<dbReference type="EMBL" id="VFOP01000001">
    <property type="protein sequence ID" value="TQL49499.1"/>
    <property type="molecule type" value="Genomic_DNA"/>
</dbReference>
<evidence type="ECO:0008006" key="4">
    <source>
        <dbReference type="Google" id="ProtNLM"/>
    </source>
</evidence>
<evidence type="ECO:0000313" key="3">
    <source>
        <dbReference type="Proteomes" id="UP000319516"/>
    </source>
</evidence>
<evidence type="ECO:0000256" key="1">
    <source>
        <dbReference type="SAM" id="MobiDB-lite"/>
    </source>
</evidence>
<dbReference type="Proteomes" id="UP000319516">
    <property type="component" value="Unassembled WGS sequence"/>
</dbReference>
<sequence>MSQNTSAVAGRRALPAVLAVVVGLGAAGAAAAAVVSSYAPDDSAARETGPADIQPAQEILGYGD</sequence>
<evidence type="ECO:0000313" key="2">
    <source>
        <dbReference type="EMBL" id="TQL49499.1"/>
    </source>
</evidence>
<dbReference type="RefSeq" id="WP_141783754.1">
    <property type="nucleotide sequence ID" value="NZ_BAAAIK010000003.1"/>
</dbReference>
<comment type="caution">
    <text evidence="2">The sequence shown here is derived from an EMBL/GenBank/DDBJ whole genome shotgun (WGS) entry which is preliminary data.</text>
</comment>
<dbReference type="AlphaFoldDB" id="A0A542YN82"/>
<proteinExistence type="predicted"/>
<organism evidence="2 3">
    <name type="scientific">Ornithinicoccus hortensis</name>
    <dbReference type="NCBI Taxonomy" id="82346"/>
    <lineage>
        <taxon>Bacteria</taxon>
        <taxon>Bacillati</taxon>
        <taxon>Actinomycetota</taxon>
        <taxon>Actinomycetes</taxon>
        <taxon>Micrococcales</taxon>
        <taxon>Intrasporangiaceae</taxon>
        <taxon>Ornithinicoccus</taxon>
    </lineage>
</organism>